<sequence length="184" mass="20634">MKAKVVITLLCAAAAGYIGTSLYTPEETQQVQKQPVEQEKEQLPVVKNEVVEQDIEPVIENKRAAEEIVAEAEAYKGTTTLIEQALSEDKSKEEHYYDFIVTHFPQLEEQVNDYRDATRIQNERISSLQALVEERNKQALASGEASSGVDQQIMYEREQLIAQAKELGRKGVALNEAVRLAAQN</sequence>
<dbReference type="PATRIC" id="fig|1365248.3.peg.5292"/>
<comment type="caution">
    <text evidence="1">The sequence shown here is derived from an EMBL/GenBank/DDBJ whole genome shotgun (WGS) entry which is preliminary data.</text>
</comment>
<proteinExistence type="predicted"/>
<dbReference type="AlphaFoldDB" id="A0A162APC4"/>
<evidence type="ECO:0000313" key="1">
    <source>
        <dbReference type="EMBL" id="KZN57499.1"/>
    </source>
</evidence>
<accession>A0A162APC4</accession>
<dbReference type="EMBL" id="AUYC01000095">
    <property type="protein sequence ID" value="KZN57499.1"/>
    <property type="molecule type" value="Genomic_DNA"/>
</dbReference>
<reference evidence="1 2" key="1">
    <citation type="submission" date="2013-07" db="EMBL/GenBank/DDBJ databases">
        <title>Comparative Genomic and Metabolomic Analysis of Twelve Strains of Pseudoalteromonas luteoviolacea.</title>
        <authorList>
            <person name="Vynne N.G."/>
            <person name="Mansson M."/>
            <person name="Gram L."/>
        </authorList>
    </citation>
    <scope>NUCLEOTIDE SEQUENCE [LARGE SCALE GENOMIC DNA]</scope>
    <source>
        <strain evidence="1 2">CPMOR-1</strain>
    </source>
</reference>
<evidence type="ECO:0000313" key="2">
    <source>
        <dbReference type="Proteomes" id="UP000076486"/>
    </source>
</evidence>
<name>A0A162APC4_9GAMM</name>
<protein>
    <submittedName>
        <fullName evidence="1">Uncharacterized protein</fullName>
    </submittedName>
</protein>
<organism evidence="1 2">
    <name type="scientific">Pseudoalteromonas luteoviolacea CPMOR-1</name>
    <dbReference type="NCBI Taxonomy" id="1365248"/>
    <lineage>
        <taxon>Bacteria</taxon>
        <taxon>Pseudomonadati</taxon>
        <taxon>Pseudomonadota</taxon>
        <taxon>Gammaproteobacteria</taxon>
        <taxon>Alteromonadales</taxon>
        <taxon>Pseudoalteromonadaceae</taxon>
        <taxon>Pseudoalteromonas</taxon>
    </lineage>
</organism>
<dbReference type="Proteomes" id="UP000076486">
    <property type="component" value="Unassembled WGS sequence"/>
</dbReference>
<dbReference type="RefSeq" id="WP_063370296.1">
    <property type="nucleotide sequence ID" value="NZ_AUYC01000095.1"/>
</dbReference>
<gene>
    <name evidence="1" type="ORF">N473_06335</name>
</gene>